<dbReference type="AlphaFoldDB" id="A0A8C0WMG4"/>
<protein>
    <recommendedName>
        <fullName evidence="1">Tetrahydrofolate dehydrogenase/cyclohydrolase NAD(P)-binding domain-containing protein</fullName>
    </recommendedName>
</protein>
<name>A0A8C0WMG4_CASCN</name>
<reference evidence="2" key="1">
    <citation type="submission" date="2023-09" db="UniProtKB">
        <authorList>
            <consortium name="Ensembl"/>
        </authorList>
    </citation>
    <scope>IDENTIFICATION</scope>
</reference>
<dbReference type="PANTHER" id="PTHR48099:SF7">
    <property type="entry name" value="BIFUNCTIONAL METHYLENETETRAHYDROFOLATE DEHYDROGENASE_CYCLOHYDROLASE 2, MITOCHONDRIAL"/>
    <property type="match status" value="1"/>
</dbReference>
<dbReference type="InterPro" id="IPR020631">
    <property type="entry name" value="THF_DH/CycHdrlase_NAD-bd_dom"/>
</dbReference>
<dbReference type="SUPFAM" id="SSF51735">
    <property type="entry name" value="NAD(P)-binding Rossmann-fold domains"/>
    <property type="match status" value="1"/>
</dbReference>
<dbReference type="GO" id="GO:0005739">
    <property type="term" value="C:mitochondrion"/>
    <property type="evidence" value="ECO:0007669"/>
    <property type="project" value="TreeGrafter"/>
</dbReference>
<dbReference type="GO" id="GO:0035999">
    <property type="term" value="P:tetrahydrofolate interconversion"/>
    <property type="evidence" value="ECO:0007669"/>
    <property type="project" value="TreeGrafter"/>
</dbReference>
<dbReference type="GO" id="GO:0004488">
    <property type="term" value="F:methylenetetrahydrofolate dehydrogenase (NADP+) activity"/>
    <property type="evidence" value="ECO:0007669"/>
    <property type="project" value="InterPro"/>
</dbReference>
<organism evidence="2">
    <name type="scientific">Castor canadensis</name>
    <name type="common">American beaver</name>
    <dbReference type="NCBI Taxonomy" id="51338"/>
    <lineage>
        <taxon>Eukaryota</taxon>
        <taxon>Metazoa</taxon>
        <taxon>Chordata</taxon>
        <taxon>Craniata</taxon>
        <taxon>Vertebrata</taxon>
        <taxon>Euteleostomi</taxon>
        <taxon>Mammalia</taxon>
        <taxon>Eutheria</taxon>
        <taxon>Euarchontoglires</taxon>
        <taxon>Glires</taxon>
        <taxon>Rodentia</taxon>
        <taxon>Castorimorpha</taxon>
        <taxon>Castoridae</taxon>
        <taxon>Castor</taxon>
    </lineage>
</organism>
<evidence type="ECO:0000259" key="1">
    <source>
        <dbReference type="Pfam" id="PF02882"/>
    </source>
</evidence>
<proteinExistence type="predicted"/>
<dbReference type="InterPro" id="IPR000672">
    <property type="entry name" value="THF_DH/CycHdrlase"/>
</dbReference>
<dbReference type="Pfam" id="PF02882">
    <property type="entry name" value="THF_DHG_CYH_C"/>
    <property type="match status" value="1"/>
</dbReference>
<feature type="domain" description="Tetrahydrofolate dehydrogenase/cyclohydrolase NAD(P)-binding" evidence="1">
    <location>
        <begin position="88"/>
        <end position="171"/>
    </location>
</feature>
<dbReference type="GO" id="GO:0004487">
    <property type="term" value="F:methylenetetrahydrofolate dehydrogenase (NAD+) activity"/>
    <property type="evidence" value="ECO:0007669"/>
    <property type="project" value="TreeGrafter"/>
</dbReference>
<evidence type="ECO:0000313" key="2">
    <source>
        <dbReference type="Ensembl" id="ENSCCNP00000013968.1"/>
    </source>
</evidence>
<dbReference type="PRINTS" id="PR00085">
    <property type="entry name" value="THFDHDRGNASE"/>
</dbReference>
<dbReference type="Ensembl" id="ENSCCNT00000018332.1">
    <property type="protein sequence ID" value="ENSCCNP00000013968.1"/>
    <property type="gene ID" value="ENSCCNG00000014474.1"/>
</dbReference>
<dbReference type="InterPro" id="IPR036291">
    <property type="entry name" value="NAD(P)-bd_dom_sf"/>
</dbReference>
<dbReference type="GO" id="GO:0004477">
    <property type="term" value="F:methenyltetrahydrofolate cyclohydrolase activity"/>
    <property type="evidence" value="ECO:0007669"/>
    <property type="project" value="TreeGrafter"/>
</dbReference>
<dbReference type="PANTHER" id="PTHR48099">
    <property type="entry name" value="C-1-TETRAHYDROFOLATE SYNTHASE, CYTOPLASMIC-RELATED"/>
    <property type="match status" value="1"/>
</dbReference>
<dbReference type="Gene3D" id="3.40.50.720">
    <property type="entry name" value="NAD(P)-binding Rossmann-like Domain"/>
    <property type="match status" value="1"/>
</dbReference>
<accession>A0A8C0WMG4</accession>
<sequence>MAVRDRGKGRVESHISTSFWAREQLSLHFRAAQSSQIGGWSSSTNFIYSSDHVDERTVCNGIAPEKDVDGFHIINIGRLCLDQHSLIPATASAVWEIIKRTGIETFGKNVVVAGRSKNVGMPIAMLLHTDGQHERPGGDATVTIAHRYTPREQLKIHTQLADVIVVAAGKSLVTDLYPP</sequence>